<comment type="caution">
    <text evidence="1">The sequence shown here is derived from an EMBL/GenBank/DDBJ whole genome shotgun (WGS) entry which is preliminary data.</text>
</comment>
<accession>A0A9P7VTR3</accession>
<dbReference type="AlphaFoldDB" id="A0A9P7VTR3"/>
<proteinExistence type="predicted"/>
<dbReference type="RefSeq" id="XP_043040045.1">
    <property type="nucleotide sequence ID" value="XM_043186253.1"/>
</dbReference>
<evidence type="ECO:0000313" key="2">
    <source>
        <dbReference type="Proteomes" id="UP000812287"/>
    </source>
</evidence>
<organism evidence="1 2">
    <name type="scientific">Guyanagaster necrorhizus</name>
    <dbReference type="NCBI Taxonomy" id="856835"/>
    <lineage>
        <taxon>Eukaryota</taxon>
        <taxon>Fungi</taxon>
        <taxon>Dikarya</taxon>
        <taxon>Basidiomycota</taxon>
        <taxon>Agaricomycotina</taxon>
        <taxon>Agaricomycetes</taxon>
        <taxon>Agaricomycetidae</taxon>
        <taxon>Agaricales</taxon>
        <taxon>Marasmiineae</taxon>
        <taxon>Physalacriaceae</taxon>
        <taxon>Guyanagaster</taxon>
    </lineage>
</organism>
<reference evidence="1" key="1">
    <citation type="submission" date="2020-11" db="EMBL/GenBank/DDBJ databases">
        <title>Adaptations for nitrogen fixation in a non-lichenized fungal sporocarp promotes dispersal by wood-feeding termites.</title>
        <authorList>
            <consortium name="DOE Joint Genome Institute"/>
            <person name="Koch R.A."/>
            <person name="Yoon G."/>
            <person name="Arayal U."/>
            <person name="Lail K."/>
            <person name="Amirebrahimi M."/>
            <person name="Labutti K."/>
            <person name="Lipzen A."/>
            <person name="Riley R."/>
            <person name="Barry K."/>
            <person name="Henrissat B."/>
            <person name="Grigoriev I.V."/>
            <person name="Herr J.R."/>
            <person name="Aime M.C."/>
        </authorList>
    </citation>
    <scope>NUCLEOTIDE SEQUENCE</scope>
    <source>
        <strain evidence="1">MCA 3950</strain>
    </source>
</reference>
<sequence>MVHCGVSQSVGTLPWDPSFAKKLFVRPLTLPLKRMKCHKKLRELLRHLSPFRQHHLNHFQSLVADKFKDREYRPFAISSVAPTLITLLRRPQIMGTLNLSQPKRLPDTIIIALS</sequence>
<gene>
    <name evidence="1" type="ORF">BT62DRAFT_931980</name>
</gene>
<evidence type="ECO:0000313" key="1">
    <source>
        <dbReference type="EMBL" id="KAG7446545.1"/>
    </source>
</evidence>
<dbReference type="EMBL" id="MU250534">
    <property type="protein sequence ID" value="KAG7446545.1"/>
    <property type="molecule type" value="Genomic_DNA"/>
</dbReference>
<protein>
    <submittedName>
        <fullName evidence="1">Uncharacterized protein</fullName>
    </submittedName>
</protein>
<dbReference type="GeneID" id="66108550"/>
<keyword evidence="2" id="KW-1185">Reference proteome</keyword>
<name>A0A9P7VTR3_9AGAR</name>
<dbReference type="Proteomes" id="UP000812287">
    <property type="component" value="Unassembled WGS sequence"/>
</dbReference>